<sequence>MIEQVREEEIITREEGHCGCLPHKFRYILLIVTLLCLTSISSNMFTLNFTLICMAPTSNVSQEISQLHQKTYNYDHTEKSWLMWAVAIGSLVGTFPFSWAYGHFGARWVFFAAGILSALATGIIPFAADWGIWPFTIARFIQGVAYAADFAAIGVLTSHWASLKQHAFFISVLTCYSPLSLTITNPIAGWLCNTTWLGWPVVYYGHAIAGIILFIIWVSIYGDFPDMHRRVSIVELEKIHRNKTRSHIEPGGTVPYAAICKDFNIIASWLSAFSTLLSAIFMHLYLPIYIHRVLHFSIVETGLLAAIPTFSYIPLKLIFGTLSDKVKGIDETTKVCIFNTIALVGPALCYISLAFVPQSHPWWGLALLILIHMLYAASGGGFYKCLTLASRQYSHFVIATVQFFKCISLFLAPALVWFFVDIEESRTEWRTIFFILAFFLIVSAAIFWKAADTQPAHFTKVAPKRSSVSVVPRKDSRY</sequence>
<feature type="domain" description="Major facilitator superfamily (MFS) profile" evidence="3">
    <location>
        <begin position="34"/>
        <end position="455"/>
    </location>
</feature>
<dbReference type="Gene3D" id="1.20.1250.20">
    <property type="entry name" value="MFS general substrate transporter like domains"/>
    <property type="match status" value="2"/>
</dbReference>
<feature type="transmembrane region" description="Helical" evidence="2">
    <location>
        <begin position="336"/>
        <end position="356"/>
    </location>
</feature>
<dbReference type="SMR" id="A0A1I7RH44"/>
<evidence type="ECO:0000313" key="7">
    <source>
        <dbReference type="WBParaSite" id="BXY_0002100.1"/>
    </source>
</evidence>
<dbReference type="PROSITE" id="PS50850">
    <property type="entry name" value="MFS"/>
    <property type="match status" value="1"/>
</dbReference>
<keyword evidence="2" id="KW-1133">Transmembrane helix</keyword>
<keyword evidence="2" id="KW-0812">Transmembrane</keyword>
<evidence type="ECO:0000256" key="2">
    <source>
        <dbReference type="SAM" id="Phobius"/>
    </source>
</evidence>
<accession>A0A1I7RH44</accession>
<dbReference type="InterPro" id="IPR011701">
    <property type="entry name" value="MFS"/>
</dbReference>
<feature type="transmembrane region" description="Helical" evidence="2">
    <location>
        <begin position="108"/>
        <end position="128"/>
    </location>
</feature>
<dbReference type="Proteomes" id="UP000095284">
    <property type="component" value="Unplaced"/>
</dbReference>
<evidence type="ECO:0000313" key="5">
    <source>
        <dbReference type="Proteomes" id="UP000095284"/>
    </source>
</evidence>
<gene>
    <name evidence="4" type="ORF">BXYJ_LOCUS9127</name>
</gene>
<feature type="transmembrane region" description="Helical" evidence="2">
    <location>
        <begin position="27"/>
        <end position="52"/>
    </location>
</feature>
<reference evidence="7" key="1">
    <citation type="submission" date="2016-11" db="UniProtKB">
        <authorList>
            <consortium name="WormBaseParasite"/>
        </authorList>
    </citation>
    <scope>IDENTIFICATION</scope>
</reference>
<name>A0A1I7RH44_BURXY</name>
<dbReference type="InterPro" id="IPR020846">
    <property type="entry name" value="MFS_dom"/>
</dbReference>
<comment type="subcellular location">
    <subcellularLocation>
        <location evidence="1">Membrane</location>
        <topology evidence="1">Multi-pass membrane protein</topology>
    </subcellularLocation>
</comment>
<feature type="transmembrane region" description="Helical" evidence="2">
    <location>
        <begin position="294"/>
        <end position="315"/>
    </location>
</feature>
<evidence type="ECO:0000313" key="4">
    <source>
        <dbReference type="EMBL" id="CAD5226582.1"/>
    </source>
</evidence>
<dbReference type="OrthoDB" id="2985014at2759"/>
<dbReference type="WBParaSite" id="BXY_0002100.1">
    <property type="protein sequence ID" value="BXY_0002100.1"/>
    <property type="gene ID" value="BXY_0002100"/>
</dbReference>
<feature type="transmembrane region" description="Helical" evidence="2">
    <location>
        <begin position="362"/>
        <end position="383"/>
    </location>
</feature>
<dbReference type="PANTHER" id="PTHR45757">
    <property type="entry name" value="PROTEIN CBG23364-RELATED"/>
    <property type="match status" value="1"/>
</dbReference>
<feature type="transmembrane region" description="Helical" evidence="2">
    <location>
        <begin position="203"/>
        <end position="222"/>
    </location>
</feature>
<dbReference type="eggNOG" id="KOG2532">
    <property type="taxonomic scope" value="Eukaryota"/>
</dbReference>
<dbReference type="InterPro" id="IPR036259">
    <property type="entry name" value="MFS_trans_sf"/>
</dbReference>
<feature type="transmembrane region" description="Helical" evidence="2">
    <location>
        <begin position="168"/>
        <end position="191"/>
    </location>
</feature>
<dbReference type="EMBL" id="CAJFCV020000004">
    <property type="protein sequence ID" value="CAG9115983.1"/>
    <property type="molecule type" value="Genomic_DNA"/>
</dbReference>
<dbReference type="GO" id="GO:0022857">
    <property type="term" value="F:transmembrane transporter activity"/>
    <property type="evidence" value="ECO:0007669"/>
    <property type="project" value="InterPro"/>
</dbReference>
<feature type="transmembrane region" description="Helical" evidence="2">
    <location>
        <begin position="395"/>
        <end position="420"/>
    </location>
</feature>
<dbReference type="Proteomes" id="UP000582659">
    <property type="component" value="Unassembled WGS sequence"/>
</dbReference>
<evidence type="ECO:0000259" key="3">
    <source>
        <dbReference type="PROSITE" id="PS50850"/>
    </source>
</evidence>
<proteinExistence type="predicted"/>
<dbReference type="Proteomes" id="UP000659654">
    <property type="component" value="Unassembled WGS sequence"/>
</dbReference>
<feature type="transmembrane region" description="Helical" evidence="2">
    <location>
        <begin position="432"/>
        <end position="451"/>
    </location>
</feature>
<keyword evidence="2" id="KW-0472">Membrane</keyword>
<feature type="transmembrane region" description="Helical" evidence="2">
    <location>
        <begin position="81"/>
        <end position="101"/>
    </location>
</feature>
<dbReference type="AlphaFoldDB" id="A0A1I7RH44"/>
<keyword evidence="6" id="KW-1185">Reference proteome</keyword>
<reference evidence="4" key="2">
    <citation type="submission" date="2020-09" db="EMBL/GenBank/DDBJ databases">
        <authorList>
            <person name="Kikuchi T."/>
        </authorList>
    </citation>
    <scope>NUCLEOTIDE SEQUENCE</scope>
    <source>
        <strain evidence="4">Ka4C1</strain>
    </source>
</reference>
<dbReference type="EMBL" id="CAJFDI010000004">
    <property type="protein sequence ID" value="CAD5226582.1"/>
    <property type="molecule type" value="Genomic_DNA"/>
</dbReference>
<dbReference type="Pfam" id="PF07690">
    <property type="entry name" value="MFS_1"/>
    <property type="match status" value="1"/>
</dbReference>
<dbReference type="SUPFAM" id="SSF103473">
    <property type="entry name" value="MFS general substrate transporter"/>
    <property type="match status" value="1"/>
</dbReference>
<protein>
    <submittedName>
        <fullName evidence="4">(pine wood nematode) hypothetical protein</fullName>
    </submittedName>
    <submittedName>
        <fullName evidence="7">MFS domain-containing protein</fullName>
    </submittedName>
</protein>
<dbReference type="PANTHER" id="PTHR45757:SF17">
    <property type="entry name" value="MAJOR FACILITATOR SUPERFAMILY (MFS) PROFILE DOMAIN-CONTAINING PROTEIN"/>
    <property type="match status" value="1"/>
</dbReference>
<evidence type="ECO:0000313" key="6">
    <source>
        <dbReference type="Proteomes" id="UP000659654"/>
    </source>
</evidence>
<dbReference type="GO" id="GO:0016020">
    <property type="term" value="C:membrane"/>
    <property type="evidence" value="ECO:0007669"/>
    <property type="project" value="UniProtKB-SubCell"/>
</dbReference>
<organism evidence="5 7">
    <name type="scientific">Bursaphelenchus xylophilus</name>
    <name type="common">Pinewood nematode worm</name>
    <name type="synonym">Aphelenchoides xylophilus</name>
    <dbReference type="NCBI Taxonomy" id="6326"/>
    <lineage>
        <taxon>Eukaryota</taxon>
        <taxon>Metazoa</taxon>
        <taxon>Ecdysozoa</taxon>
        <taxon>Nematoda</taxon>
        <taxon>Chromadorea</taxon>
        <taxon>Rhabditida</taxon>
        <taxon>Tylenchina</taxon>
        <taxon>Tylenchomorpha</taxon>
        <taxon>Aphelenchoidea</taxon>
        <taxon>Aphelenchoididae</taxon>
        <taxon>Bursaphelenchus</taxon>
    </lineage>
</organism>
<feature type="transmembrane region" description="Helical" evidence="2">
    <location>
        <begin position="266"/>
        <end position="288"/>
    </location>
</feature>
<feature type="transmembrane region" description="Helical" evidence="2">
    <location>
        <begin position="140"/>
        <end position="161"/>
    </location>
</feature>
<evidence type="ECO:0000256" key="1">
    <source>
        <dbReference type="ARBA" id="ARBA00004141"/>
    </source>
</evidence>